<protein>
    <recommendedName>
        <fullName evidence="3">NB-ARC domain-containing protein</fullName>
    </recommendedName>
</protein>
<evidence type="ECO:0000313" key="2">
    <source>
        <dbReference type="Proteomes" id="UP000290289"/>
    </source>
</evidence>
<evidence type="ECO:0008006" key="3">
    <source>
        <dbReference type="Google" id="ProtNLM"/>
    </source>
</evidence>
<evidence type="ECO:0000313" key="1">
    <source>
        <dbReference type="EMBL" id="RXI09876.1"/>
    </source>
</evidence>
<organism evidence="1 2">
    <name type="scientific">Malus domestica</name>
    <name type="common">Apple</name>
    <name type="synonym">Pyrus malus</name>
    <dbReference type="NCBI Taxonomy" id="3750"/>
    <lineage>
        <taxon>Eukaryota</taxon>
        <taxon>Viridiplantae</taxon>
        <taxon>Streptophyta</taxon>
        <taxon>Embryophyta</taxon>
        <taxon>Tracheophyta</taxon>
        <taxon>Spermatophyta</taxon>
        <taxon>Magnoliopsida</taxon>
        <taxon>eudicotyledons</taxon>
        <taxon>Gunneridae</taxon>
        <taxon>Pentapetalae</taxon>
        <taxon>rosids</taxon>
        <taxon>fabids</taxon>
        <taxon>Rosales</taxon>
        <taxon>Rosaceae</taxon>
        <taxon>Amygdaloideae</taxon>
        <taxon>Maleae</taxon>
        <taxon>Malus</taxon>
    </lineage>
</organism>
<gene>
    <name evidence="1" type="ORF">DVH24_034236</name>
</gene>
<reference evidence="1 2" key="1">
    <citation type="submission" date="2018-10" db="EMBL/GenBank/DDBJ databases">
        <title>A high-quality apple genome assembly.</title>
        <authorList>
            <person name="Hu J."/>
        </authorList>
    </citation>
    <scope>NUCLEOTIDE SEQUENCE [LARGE SCALE GENOMIC DNA]</scope>
    <source>
        <strain evidence="2">cv. HFTH1</strain>
        <tissue evidence="1">Young leaf</tissue>
    </source>
</reference>
<dbReference type="Proteomes" id="UP000290289">
    <property type="component" value="Unassembled WGS sequence"/>
</dbReference>
<dbReference type="InterPro" id="IPR032675">
    <property type="entry name" value="LRR_dom_sf"/>
</dbReference>
<accession>A0A498KQP4</accession>
<proteinExistence type="predicted"/>
<dbReference type="AlphaFoldDB" id="A0A498KQP4"/>
<dbReference type="EMBL" id="RDQH01000137">
    <property type="protein sequence ID" value="RXI09876.1"/>
    <property type="molecule type" value="Genomic_DNA"/>
</dbReference>
<keyword evidence="2" id="KW-1185">Reference proteome</keyword>
<name>A0A498KQP4_MALDO</name>
<dbReference type="Gene3D" id="3.80.10.10">
    <property type="entry name" value="Ribonuclease Inhibitor"/>
    <property type="match status" value="1"/>
</dbReference>
<dbReference type="SUPFAM" id="SSF52058">
    <property type="entry name" value="L domain-like"/>
    <property type="match status" value="1"/>
</dbReference>
<sequence>MPPQQSSTLLLEIVEVLLPSRDSVGRRASNLRHIIIKDCEKLEALPEDMHNLNSLKQLIIDYREASLIIWKVKSCNHCGVEWGLHRLTSLKSVVKTGYGVVSTRHVRAFNSSPPFNLWNFGIVKASIHSRGGSPPSLEQLHIVMVQC</sequence>
<comment type="caution">
    <text evidence="1">The sequence shown here is derived from an EMBL/GenBank/DDBJ whole genome shotgun (WGS) entry which is preliminary data.</text>
</comment>